<organism evidence="1 2">
    <name type="scientific">Actinokineospora iranica</name>
    <dbReference type="NCBI Taxonomy" id="1271860"/>
    <lineage>
        <taxon>Bacteria</taxon>
        <taxon>Bacillati</taxon>
        <taxon>Actinomycetota</taxon>
        <taxon>Actinomycetes</taxon>
        <taxon>Pseudonocardiales</taxon>
        <taxon>Pseudonocardiaceae</taxon>
        <taxon>Actinokineospora</taxon>
    </lineage>
</organism>
<keyword evidence="2" id="KW-1185">Reference proteome</keyword>
<accession>A0A1G6YTJ0</accession>
<evidence type="ECO:0000313" key="1">
    <source>
        <dbReference type="EMBL" id="SDD92866.1"/>
    </source>
</evidence>
<dbReference type="Proteomes" id="UP000199501">
    <property type="component" value="Unassembled WGS sequence"/>
</dbReference>
<reference evidence="2" key="1">
    <citation type="submission" date="2016-10" db="EMBL/GenBank/DDBJ databases">
        <authorList>
            <person name="Varghese N."/>
            <person name="Submissions S."/>
        </authorList>
    </citation>
    <scope>NUCLEOTIDE SEQUENCE [LARGE SCALE GENOMIC DNA]</scope>
    <source>
        <strain evidence="2">IBRC-M 10403</strain>
    </source>
</reference>
<name>A0A1G6YTJ0_9PSEU</name>
<dbReference type="OrthoDB" id="3694715at2"/>
<dbReference type="AlphaFoldDB" id="A0A1G6YTJ0"/>
<dbReference type="Pfam" id="PF14430">
    <property type="entry name" value="Imm1"/>
    <property type="match status" value="1"/>
</dbReference>
<evidence type="ECO:0000313" key="2">
    <source>
        <dbReference type="Proteomes" id="UP000199501"/>
    </source>
</evidence>
<protein>
    <submittedName>
        <fullName evidence="1">Immunity protein Imm1</fullName>
    </submittedName>
</protein>
<gene>
    <name evidence="1" type="ORF">SAMN05216174_1236</name>
</gene>
<proteinExistence type="predicted"/>
<sequence>MDIADRLVIGHHNGSVFPHLVADDENEHAWLVDALLREDNPTETWFHVWGGPATFPGPQGKRPRRWLRIGYHGGYGAAFFHDDLTPPGDDWAWIALNPDPLADAPSIFYDLPTPVIFPPVAVLPLDQLRDVILDWCRTGERPAGVRWLAVNSQVWDLDEHGEVVPDPARPRRTIHTVIGNQVVREHGWGTGRTRTSRG</sequence>
<dbReference type="EMBL" id="FMZZ01000023">
    <property type="protein sequence ID" value="SDD92866.1"/>
    <property type="molecule type" value="Genomic_DNA"/>
</dbReference>
<dbReference type="RefSeq" id="WP_091457332.1">
    <property type="nucleotide sequence ID" value="NZ_FMZZ01000023.1"/>
</dbReference>
<dbReference type="InterPro" id="IPR025680">
    <property type="entry name" value="DddI"/>
</dbReference>